<sequence>DHPAQRRPAADRCAGKPGGERNRASGTQDPLWSGAPVRKDRRGGRGTGAVRVLPQAHGRSAPAHRQRLGLSDAVVDRRRRRGAVSDGLCGPAFQPGVRRAGLQPALAVAGPDGNGDVPARSPDGLCHRFRGLRAGFGGPGPPATISSRVQPGHRAD</sequence>
<gene>
    <name evidence="2" type="ORF">Tci_898390</name>
</gene>
<feature type="non-terminal residue" evidence="2">
    <location>
        <position position="1"/>
    </location>
</feature>
<evidence type="ECO:0000313" key="2">
    <source>
        <dbReference type="EMBL" id="GFD26421.1"/>
    </source>
</evidence>
<feature type="region of interest" description="Disordered" evidence="1">
    <location>
        <begin position="1"/>
        <end position="74"/>
    </location>
</feature>
<feature type="compositionally biased region" description="Basic and acidic residues" evidence="1">
    <location>
        <begin position="1"/>
        <end position="23"/>
    </location>
</feature>
<evidence type="ECO:0000256" key="1">
    <source>
        <dbReference type="SAM" id="MobiDB-lite"/>
    </source>
</evidence>
<comment type="caution">
    <text evidence="2">The sequence shown here is derived from an EMBL/GenBank/DDBJ whole genome shotgun (WGS) entry which is preliminary data.</text>
</comment>
<dbReference type="AlphaFoldDB" id="A0A699UXT0"/>
<feature type="region of interest" description="Disordered" evidence="1">
    <location>
        <begin position="131"/>
        <end position="156"/>
    </location>
</feature>
<dbReference type="EMBL" id="BKCJ011368603">
    <property type="protein sequence ID" value="GFD26421.1"/>
    <property type="molecule type" value="Genomic_DNA"/>
</dbReference>
<organism evidence="2">
    <name type="scientific">Tanacetum cinerariifolium</name>
    <name type="common">Dalmatian daisy</name>
    <name type="synonym">Chrysanthemum cinerariifolium</name>
    <dbReference type="NCBI Taxonomy" id="118510"/>
    <lineage>
        <taxon>Eukaryota</taxon>
        <taxon>Viridiplantae</taxon>
        <taxon>Streptophyta</taxon>
        <taxon>Embryophyta</taxon>
        <taxon>Tracheophyta</taxon>
        <taxon>Spermatophyta</taxon>
        <taxon>Magnoliopsida</taxon>
        <taxon>eudicotyledons</taxon>
        <taxon>Gunneridae</taxon>
        <taxon>Pentapetalae</taxon>
        <taxon>asterids</taxon>
        <taxon>campanulids</taxon>
        <taxon>Asterales</taxon>
        <taxon>Asteraceae</taxon>
        <taxon>Asteroideae</taxon>
        <taxon>Anthemideae</taxon>
        <taxon>Anthemidinae</taxon>
        <taxon>Tanacetum</taxon>
    </lineage>
</organism>
<name>A0A699UXT0_TANCI</name>
<proteinExistence type="predicted"/>
<accession>A0A699UXT0</accession>
<feature type="non-terminal residue" evidence="2">
    <location>
        <position position="156"/>
    </location>
</feature>
<protein>
    <submittedName>
        <fullName evidence="2">Uncharacterized protein</fullName>
    </submittedName>
</protein>
<reference evidence="2" key="1">
    <citation type="journal article" date="2019" name="Sci. Rep.">
        <title>Draft genome of Tanacetum cinerariifolium, the natural source of mosquito coil.</title>
        <authorList>
            <person name="Yamashiro T."/>
            <person name="Shiraishi A."/>
            <person name="Satake H."/>
            <person name="Nakayama K."/>
        </authorList>
    </citation>
    <scope>NUCLEOTIDE SEQUENCE</scope>
</reference>